<dbReference type="Proteomes" id="UP001165186">
    <property type="component" value="Unassembled WGS sequence"/>
</dbReference>
<sequence>MDDSQPQPRNRKERRAAAKAAGTPLSSAKAPKKPSATKLDFSQQPSSSSTAATESDLGIPMALPDFSGPKGPTLYEIAEQRMRALNASGAPVSSLEGEEVEFPGGGNTFVDDGEDFGAGAEALLYAFTLTTLHFTLDVLVHNQYREEITWSEIRWRTAQVFPLLWLTIYMFKTPTAMRFATARQLVFLVTAVVAGCYCVHIGNMYGYYAVMKRSPPLGTLWIWTVVEMRLAYAVVSVVAVLGYTWWNKYGLF</sequence>
<evidence type="ECO:0000313" key="1">
    <source>
        <dbReference type="EMBL" id="GME26728.1"/>
    </source>
</evidence>
<keyword evidence="2" id="KW-1185">Reference proteome</keyword>
<comment type="caution">
    <text evidence="1">The sequence shown here is derived from an EMBL/GenBank/DDBJ whole genome shotgun (WGS) entry which is preliminary data.</text>
</comment>
<proteinExistence type="predicted"/>
<reference evidence="1" key="1">
    <citation type="submission" date="2024-09" db="EMBL/GenBank/DDBJ databases">
        <title>Draft Genome Sequences of Neofusicoccum parvum.</title>
        <authorList>
            <person name="Ashida A."/>
            <person name="Camagna M."/>
            <person name="Tanaka A."/>
            <person name="Takemoto D."/>
        </authorList>
    </citation>
    <scope>NUCLEOTIDE SEQUENCE</scope>
    <source>
        <strain evidence="1">PPO83</strain>
    </source>
</reference>
<name>A0ACB5S1V0_9PEZI</name>
<evidence type="ECO:0000313" key="2">
    <source>
        <dbReference type="Proteomes" id="UP001165186"/>
    </source>
</evidence>
<protein>
    <submittedName>
        <fullName evidence="1">Deacetylase-like protein</fullName>
    </submittedName>
</protein>
<dbReference type="EMBL" id="BSXG01000030">
    <property type="protein sequence ID" value="GME26728.1"/>
    <property type="molecule type" value="Genomic_DNA"/>
</dbReference>
<gene>
    <name evidence="1" type="primary">g10022</name>
    <name evidence="1" type="ORF">NpPPO83_00010022</name>
</gene>
<organism evidence="1 2">
    <name type="scientific">Neofusicoccum parvum</name>
    <dbReference type="NCBI Taxonomy" id="310453"/>
    <lineage>
        <taxon>Eukaryota</taxon>
        <taxon>Fungi</taxon>
        <taxon>Dikarya</taxon>
        <taxon>Ascomycota</taxon>
        <taxon>Pezizomycotina</taxon>
        <taxon>Dothideomycetes</taxon>
        <taxon>Dothideomycetes incertae sedis</taxon>
        <taxon>Botryosphaeriales</taxon>
        <taxon>Botryosphaeriaceae</taxon>
        <taxon>Neofusicoccum</taxon>
    </lineage>
</organism>
<accession>A0ACB5S1V0</accession>